<keyword evidence="22" id="KW-0961">Cell wall biogenesis/degradation</keyword>
<evidence type="ECO:0000313" key="32">
    <source>
        <dbReference type="Proteomes" id="UP000501534"/>
    </source>
</evidence>
<evidence type="ECO:0000313" key="31">
    <source>
        <dbReference type="EMBL" id="QJR08995.1"/>
    </source>
</evidence>
<dbReference type="GO" id="GO:0009252">
    <property type="term" value="P:peptidoglycan biosynthetic process"/>
    <property type="evidence" value="ECO:0007669"/>
    <property type="project" value="UniProtKB-UniPathway"/>
</dbReference>
<organism evidence="31 32">
    <name type="scientific">Usitatibacter rugosus</name>
    <dbReference type="NCBI Taxonomy" id="2732067"/>
    <lineage>
        <taxon>Bacteria</taxon>
        <taxon>Pseudomonadati</taxon>
        <taxon>Pseudomonadota</taxon>
        <taxon>Betaproteobacteria</taxon>
        <taxon>Nitrosomonadales</taxon>
        <taxon>Usitatibacteraceae</taxon>
        <taxon>Usitatibacter</taxon>
    </lineage>
</organism>
<dbReference type="AlphaFoldDB" id="A0A6M4GPK1"/>
<evidence type="ECO:0000256" key="22">
    <source>
        <dbReference type="ARBA" id="ARBA00023316"/>
    </source>
</evidence>
<dbReference type="GO" id="GO:0046677">
    <property type="term" value="P:response to antibiotic"/>
    <property type="evidence" value="ECO:0007669"/>
    <property type="project" value="UniProtKB-KW"/>
</dbReference>
<dbReference type="EC" id="3.4.16.4" evidence="5"/>
<evidence type="ECO:0000256" key="18">
    <source>
        <dbReference type="ARBA" id="ARBA00022989"/>
    </source>
</evidence>
<dbReference type="GO" id="GO:0009002">
    <property type="term" value="F:serine-type D-Ala-D-Ala carboxypeptidase activity"/>
    <property type="evidence" value="ECO:0007669"/>
    <property type="project" value="UniProtKB-EC"/>
</dbReference>
<dbReference type="GO" id="GO:0006508">
    <property type="term" value="P:proteolysis"/>
    <property type="evidence" value="ECO:0007669"/>
    <property type="project" value="UniProtKB-KW"/>
</dbReference>
<keyword evidence="18" id="KW-1133">Transmembrane helix</keyword>
<dbReference type="InterPro" id="IPR023346">
    <property type="entry name" value="Lysozyme-like_dom_sf"/>
</dbReference>
<keyword evidence="20" id="KW-0046">Antibiotic resistance</keyword>
<keyword evidence="17" id="KW-0573">Peptidoglycan synthesis</keyword>
<keyword evidence="19" id="KW-0472">Membrane</keyword>
<keyword evidence="32" id="KW-1185">Reference proteome</keyword>
<evidence type="ECO:0000256" key="14">
    <source>
        <dbReference type="ARBA" id="ARBA00022801"/>
    </source>
</evidence>
<accession>A0A6M4GPK1</accession>
<evidence type="ECO:0000256" key="7">
    <source>
        <dbReference type="ARBA" id="ARBA00022475"/>
    </source>
</evidence>
<evidence type="ECO:0000256" key="3">
    <source>
        <dbReference type="ARBA" id="ARBA00007090"/>
    </source>
</evidence>
<evidence type="ECO:0000259" key="28">
    <source>
        <dbReference type="Pfam" id="PF00905"/>
    </source>
</evidence>
<dbReference type="SUPFAM" id="SSF53955">
    <property type="entry name" value="Lysozyme-like"/>
    <property type="match status" value="1"/>
</dbReference>
<name>A0A6M4GPK1_9PROT</name>
<evidence type="ECO:0000256" key="15">
    <source>
        <dbReference type="ARBA" id="ARBA00022960"/>
    </source>
</evidence>
<evidence type="ECO:0000256" key="2">
    <source>
        <dbReference type="ARBA" id="ARBA00004752"/>
    </source>
</evidence>
<dbReference type="InterPro" id="IPR001460">
    <property type="entry name" value="PCN-bd_Tpept"/>
</dbReference>
<evidence type="ECO:0000256" key="11">
    <source>
        <dbReference type="ARBA" id="ARBA00022676"/>
    </source>
</evidence>
<keyword evidence="8" id="KW-0997">Cell inner membrane</keyword>
<dbReference type="GO" id="GO:0008360">
    <property type="term" value="P:regulation of cell shape"/>
    <property type="evidence" value="ECO:0007669"/>
    <property type="project" value="UniProtKB-KW"/>
</dbReference>
<keyword evidence="7" id="KW-1003">Cell membrane</keyword>
<dbReference type="Gene3D" id="1.10.3810.10">
    <property type="entry name" value="Biosynthetic peptidoglycan transglycosylase-like"/>
    <property type="match status" value="1"/>
</dbReference>
<dbReference type="Proteomes" id="UP000501534">
    <property type="component" value="Chromosome"/>
</dbReference>
<comment type="subcellular location">
    <subcellularLocation>
        <location evidence="1">Cell inner membrane</location>
        <topology evidence="1">Single-pass type II membrane protein</topology>
    </subcellularLocation>
</comment>
<comment type="catalytic activity">
    <reaction evidence="23">
        <text>Preferential cleavage: (Ac)2-L-Lys-D-Ala-|-D-Ala. Also transpeptidation of peptidyl-alanyl moieties that are N-acyl substituents of D-alanine.</text>
        <dbReference type="EC" id="3.4.16.4"/>
    </reaction>
</comment>
<comment type="similarity">
    <text evidence="4">In the N-terminal section; belongs to the glycosyltransferase 51 family.</text>
</comment>
<dbReference type="EC" id="2.4.99.28" evidence="24"/>
<dbReference type="Pfam" id="PF00905">
    <property type="entry name" value="Transpeptidase"/>
    <property type="match status" value="1"/>
</dbReference>
<dbReference type="NCBIfam" id="TIGR02074">
    <property type="entry name" value="PBP_1a_fam"/>
    <property type="match status" value="1"/>
</dbReference>
<dbReference type="GO" id="GO:0071555">
    <property type="term" value="P:cell wall organization"/>
    <property type="evidence" value="ECO:0007669"/>
    <property type="project" value="UniProtKB-KW"/>
</dbReference>
<evidence type="ECO:0000256" key="5">
    <source>
        <dbReference type="ARBA" id="ARBA00012448"/>
    </source>
</evidence>
<comment type="pathway">
    <text evidence="26">Glycan biosynthesis.</text>
</comment>
<dbReference type="GO" id="GO:0008658">
    <property type="term" value="F:penicillin binding"/>
    <property type="evidence" value="ECO:0007669"/>
    <property type="project" value="InterPro"/>
</dbReference>
<evidence type="ECO:0000256" key="19">
    <source>
        <dbReference type="ARBA" id="ARBA00023136"/>
    </source>
</evidence>
<proteinExistence type="inferred from homology"/>
<dbReference type="SUPFAM" id="SSF56601">
    <property type="entry name" value="beta-lactamase/transpeptidase-like"/>
    <property type="match status" value="1"/>
</dbReference>
<evidence type="ECO:0000256" key="6">
    <source>
        <dbReference type="ARBA" id="ARBA00018638"/>
    </source>
</evidence>
<reference evidence="31 32" key="1">
    <citation type="submission" date="2020-04" db="EMBL/GenBank/DDBJ databases">
        <title>Usitatibacter rugosus gen. nov., sp. nov. and Usitatibacter palustris sp. nov., novel members of Usitatibacteraceae fam. nov. within the order Nitrosomonadales isolated from soil.</title>
        <authorList>
            <person name="Huber K.J."/>
            <person name="Neumann-Schaal M."/>
            <person name="Geppert A."/>
            <person name="Luckner M."/>
            <person name="Wanner G."/>
            <person name="Overmann J."/>
        </authorList>
    </citation>
    <scope>NUCLEOTIDE SEQUENCE [LARGE SCALE GENOMIC DNA]</scope>
    <source>
        <strain evidence="31 32">0125_3</strain>
    </source>
</reference>
<evidence type="ECO:0000256" key="9">
    <source>
        <dbReference type="ARBA" id="ARBA00022645"/>
    </source>
</evidence>
<keyword evidence="11" id="KW-0328">Glycosyltransferase</keyword>
<dbReference type="Pfam" id="PF17092">
    <property type="entry name" value="PCB_OB"/>
    <property type="match status" value="1"/>
</dbReference>
<sequence>MTSRWWFYPALIFVSLALVAAGVGALTVVLLWPNLPGLDVLTNYRPKIPLRVYSADGDLIGEFGEEKRALVRLDDVPQVMKQAILAAEDDRFYQHGGVDYVGVARAAVANLQGRREGASTITMQVARTFFLTREKTFARKLSEVLLAFKIEANLTKDQILELYLNQIFLGQRAYGFAAASQIYFGKDLKAISPAEAAMLAGLPQAPSRQNPLVNPKRAQQRQQYVLRRMADLGWLAPDQYKKALAEPLRLNTDLRDTYAFRADYVAEMARAAVFEQYGEPAYVSGIKVYTTVKRKDQEDANAALRAGVLEYDRRHGYRGPEGRADLPDQAGSELDDAVEEALQDREAVADLVPAVVLAASAKEVTAVMRRGDVVKISGDGLKFAARSLAGGNPDRALRRGSIIRLQPGDKGAWNIAQTPKVEAALVAVDPRNGSIRALAGGFDFNASKFNHVTQAWRQPGSSFKPFIYSAALEKGFTAATVLNDAPFVIEAAKTGGQLWEPKNYDGKYEGPMRLRTGLAKSKNMISIRLLQAIGPGYAQDYIQRFGFDPKMHPAYLTMALGAGSATPLQMAAAYSTFANGGYRIKPWFIAKIVDDRGETLYAAKPEVAGEDAERVLDPRNAFMMNSLMRDVVRYGTATPAMKLGRNDLAGKTGTTNEHVDAWFAGFQQTLVAVAWIGFDTPAGLGPNETGGVAALPIWMGYMQGALKGVPEAELDVPSGVVAVAINPATGFRETGGKTVEYFYAETQPGTGEEGAFARDSSRPPEEVKNQIF</sequence>
<protein>
    <recommendedName>
        <fullName evidence="6">Penicillin-binding protein 1A</fullName>
        <ecNumber evidence="24">2.4.99.28</ecNumber>
        <ecNumber evidence="5">3.4.16.4</ecNumber>
    </recommendedName>
</protein>
<keyword evidence="14" id="KW-0378">Hydrolase</keyword>
<comment type="similarity">
    <text evidence="3">In the C-terminal section; belongs to the transpeptidase family.</text>
</comment>
<keyword evidence="13" id="KW-0812">Transmembrane</keyword>
<keyword evidence="21" id="KW-0511">Multifunctional enzyme</keyword>
<dbReference type="PANTHER" id="PTHR32282:SF27">
    <property type="entry name" value="PENICILLIN-BINDING PROTEIN 1A"/>
    <property type="match status" value="1"/>
</dbReference>
<dbReference type="UniPathway" id="UPA00219"/>
<evidence type="ECO:0000256" key="16">
    <source>
        <dbReference type="ARBA" id="ARBA00022968"/>
    </source>
</evidence>
<feature type="domain" description="Glycosyl transferase family 51" evidence="29">
    <location>
        <begin position="57"/>
        <end position="229"/>
    </location>
</feature>
<dbReference type="GO" id="GO:0030288">
    <property type="term" value="C:outer membrane-bounded periplasmic space"/>
    <property type="evidence" value="ECO:0007669"/>
    <property type="project" value="TreeGrafter"/>
</dbReference>
<feature type="compositionally biased region" description="Basic and acidic residues" evidence="27">
    <location>
        <begin position="755"/>
        <end position="772"/>
    </location>
</feature>
<dbReference type="GO" id="GO:0008955">
    <property type="term" value="F:peptidoglycan glycosyltransferase activity"/>
    <property type="evidence" value="ECO:0007669"/>
    <property type="project" value="UniProtKB-EC"/>
</dbReference>
<keyword evidence="10" id="KW-0645">Protease</keyword>
<feature type="domain" description="Penicillin-binding protein transpeptidase" evidence="28">
    <location>
        <begin position="424"/>
        <end position="667"/>
    </location>
</feature>
<dbReference type="PANTHER" id="PTHR32282">
    <property type="entry name" value="BINDING PROTEIN TRANSPEPTIDASE, PUTATIVE-RELATED"/>
    <property type="match status" value="1"/>
</dbReference>
<evidence type="ECO:0000256" key="1">
    <source>
        <dbReference type="ARBA" id="ARBA00004249"/>
    </source>
</evidence>
<evidence type="ECO:0000256" key="13">
    <source>
        <dbReference type="ARBA" id="ARBA00022692"/>
    </source>
</evidence>
<keyword evidence="12" id="KW-0808">Transferase</keyword>
<evidence type="ECO:0000256" key="21">
    <source>
        <dbReference type="ARBA" id="ARBA00023268"/>
    </source>
</evidence>
<evidence type="ECO:0000256" key="26">
    <source>
        <dbReference type="ARBA" id="ARBA00060592"/>
    </source>
</evidence>
<evidence type="ECO:0000256" key="27">
    <source>
        <dbReference type="SAM" id="MobiDB-lite"/>
    </source>
</evidence>
<evidence type="ECO:0000256" key="4">
    <source>
        <dbReference type="ARBA" id="ARBA00007739"/>
    </source>
</evidence>
<dbReference type="RefSeq" id="WP_171088700.1">
    <property type="nucleotide sequence ID" value="NZ_CP053069.1"/>
</dbReference>
<evidence type="ECO:0000256" key="25">
    <source>
        <dbReference type="ARBA" id="ARBA00049902"/>
    </source>
</evidence>
<dbReference type="KEGG" id="uru:DSM104443_00030"/>
<dbReference type="GO" id="GO:0005886">
    <property type="term" value="C:plasma membrane"/>
    <property type="evidence" value="ECO:0007669"/>
    <property type="project" value="UniProtKB-SubCell"/>
</dbReference>
<evidence type="ECO:0000256" key="10">
    <source>
        <dbReference type="ARBA" id="ARBA00022670"/>
    </source>
</evidence>
<dbReference type="InterPro" id="IPR001264">
    <property type="entry name" value="Glyco_trans_51"/>
</dbReference>
<evidence type="ECO:0000259" key="30">
    <source>
        <dbReference type="Pfam" id="PF17092"/>
    </source>
</evidence>
<feature type="domain" description="Penicillin-binding protein OB-like" evidence="30">
    <location>
        <begin position="317"/>
        <end position="421"/>
    </location>
</feature>
<dbReference type="InterPro" id="IPR012338">
    <property type="entry name" value="Beta-lactam/transpept-like"/>
</dbReference>
<dbReference type="Gene3D" id="3.40.710.10">
    <property type="entry name" value="DD-peptidase/beta-lactamase superfamily"/>
    <property type="match status" value="2"/>
</dbReference>
<keyword evidence="9" id="KW-0121">Carboxypeptidase</keyword>
<evidence type="ECO:0000256" key="8">
    <source>
        <dbReference type="ARBA" id="ARBA00022519"/>
    </source>
</evidence>
<evidence type="ECO:0000256" key="20">
    <source>
        <dbReference type="ARBA" id="ARBA00023251"/>
    </source>
</evidence>
<evidence type="ECO:0000256" key="24">
    <source>
        <dbReference type="ARBA" id="ARBA00044770"/>
    </source>
</evidence>
<dbReference type="InterPro" id="IPR036950">
    <property type="entry name" value="PBP_transglycosylase"/>
</dbReference>
<evidence type="ECO:0000256" key="17">
    <source>
        <dbReference type="ARBA" id="ARBA00022984"/>
    </source>
</evidence>
<dbReference type="FunFam" id="1.10.3810.10:FF:000003">
    <property type="entry name" value="Penicillin-binding protein 1a"/>
    <property type="match status" value="1"/>
</dbReference>
<dbReference type="EMBL" id="CP053069">
    <property type="protein sequence ID" value="QJR08995.1"/>
    <property type="molecule type" value="Genomic_DNA"/>
</dbReference>
<comment type="catalytic activity">
    <reaction evidence="25">
        <text>[GlcNAc-(1-&gt;4)-Mur2Ac(oyl-L-Ala-gamma-D-Glu-L-Lys-D-Ala-D-Ala)](n)-di-trans,octa-cis-undecaprenyl diphosphate + beta-D-GlcNAc-(1-&gt;4)-Mur2Ac(oyl-L-Ala-gamma-D-Glu-L-Lys-D-Ala-D-Ala)-di-trans,octa-cis-undecaprenyl diphosphate = [GlcNAc-(1-&gt;4)-Mur2Ac(oyl-L-Ala-gamma-D-Glu-L-Lys-D-Ala-D-Ala)](n+1)-di-trans,octa-cis-undecaprenyl diphosphate + di-trans,octa-cis-undecaprenyl diphosphate + H(+)</text>
        <dbReference type="Rhea" id="RHEA:23708"/>
        <dbReference type="Rhea" id="RHEA-COMP:9602"/>
        <dbReference type="Rhea" id="RHEA-COMP:9603"/>
        <dbReference type="ChEBI" id="CHEBI:15378"/>
        <dbReference type="ChEBI" id="CHEBI:58405"/>
        <dbReference type="ChEBI" id="CHEBI:60033"/>
        <dbReference type="ChEBI" id="CHEBI:78435"/>
        <dbReference type="EC" id="2.4.99.28"/>
    </reaction>
</comment>
<keyword evidence="16" id="KW-0735">Signal-anchor</keyword>
<dbReference type="Pfam" id="PF00912">
    <property type="entry name" value="Transgly"/>
    <property type="match status" value="1"/>
</dbReference>
<feature type="region of interest" description="Disordered" evidence="27">
    <location>
        <begin position="750"/>
        <end position="772"/>
    </location>
</feature>
<keyword evidence="15" id="KW-0133">Cell shape</keyword>
<dbReference type="InterPro" id="IPR031376">
    <property type="entry name" value="PCB_OB"/>
</dbReference>
<gene>
    <name evidence="31" type="primary">mrcA</name>
    <name evidence="31" type="ORF">DSM104443_00030</name>
</gene>
<comment type="pathway">
    <text evidence="2">Cell wall biogenesis; peptidoglycan biosynthesis.</text>
</comment>
<evidence type="ECO:0000259" key="29">
    <source>
        <dbReference type="Pfam" id="PF00912"/>
    </source>
</evidence>
<dbReference type="InterPro" id="IPR050396">
    <property type="entry name" value="Glycosyltr_51/Transpeptidase"/>
</dbReference>
<evidence type="ECO:0000256" key="12">
    <source>
        <dbReference type="ARBA" id="ARBA00022679"/>
    </source>
</evidence>
<evidence type="ECO:0000256" key="23">
    <source>
        <dbReference type="ARBA" id="ARBA00034000"/>
    </source>
</evidence>